<keyword evidence="2 5" id="KW-0678">Repressor</keyword>
<dbReference type="PANTHER" id="PTHR34984:SF1">
    <property type="entry name" value="CARBON STORAGE REGULATOR"/>
    <property type="match status" value="1"/>
</dbReference>
<name>A0A518CQL0_9PLAN</name>
<comment type="subcellular location">
    <subcellularLocation>
        <location evidence="5">Cytoplasm</location>
    </subcellularLocation>
</comment>
<organism evidence="6 7">
    <name type="scientific">Polystyrenella longa</name>
    <dbReference type="NCBI Taxonomy" id="2528007"/>
    <lineage>
        <taxon>Bacteria</taxon>
        <taxon>Pseudomonadati</taxon>
        <taxon>Planctomycetota</taxon>
        <taxon>Planctomycetia</taxon>
        <taxon>Planctomycetales</taxon>
        <taxon>Planctomycetaceae</taxon>
        <taxon>Polystyrenella</taxon>
    </lineage>
</organism>
<dbReference type="GO" id="GO:0044781">
    <property type="term" value="P:bacterial-type flagellum organization"/>
    <property type="evidence" value="ECO:0007669"/>
    <property type="project" value="UniProtKB-KW"/>
</dbReference>
<dbReference type="EMBL" id="CP036281">
    <property type="protein sequence ID" value="QDU81511.1"/>
    <property type="molecule type" value="Genomic_DNA"/>
</dbReference>
<dbReference type="GO" id="GO:1902208">
    <property type="term" value="P:regulation of bacterial-type flagellum assembly"/>
    <property type="evidence" value="ECO:0007669"/>
    <property type="project" value="UniProtKB-UniRule"/>
</dbReference>
<evidence type="ECO:0000313" key="6">
    <source>
        <dbReference type="EMBL" id="QDU81511.1"/>
    </source>
</evidence>
<keyword evidence="4 5" id="KW-0694">RNA-binding</keyword>
<dbReference type="GO" id="GO:0006109">
    <property type="term" value="P:regulation of carbohydrate metabolic process"/>
    <property type="evidence" value="ECO:0007669"/>
    <property type="project" value="InterPro"/>
</dbReference>
<gene>
    <name evidence="5" type="primary">csrA</name>
    <name evidence="6" type="ORF">Pla110_32530</name>
</gene>
<dbReference type="RefSeq" id="WP_144996920.1">
    <property type="nucleotide sequence ID" value="NZ_CP036281.1"/>
</dbReference>
<dbReference type="Gene3D" id="2.60.40.4380">
    <property type="entry name" value="Translational regulator CsrA"/>
    <property type="match status" value="1"/>
</dbReference>
<keyword evidence="7" id="KW-1185">Reference proteome</keyword>
<dbReference type="PANTHER" id="PTHR34984">
    <property type="entry name" value="CARBON STORAGE REGULATOR"/>
    <property type="match status" value="1"/>
</dbReference>
<dbReference type="OrthoDB" id="289081at2"/>
<evidence type="ECO:0000313" key="7">
    <source>
        <dbReference type="Proteomes" id="UP000317178"/>
    </source>
</evidence>
<comment type="similarity">
    <text evidence="5">Belongs to the CsrA/RsmA family.</text>
</comment>
<dbReference type="AlphaFoldDB" id="A0A518CQL0"/>
<dbReference type="Pfam" id="PF02599">
    <property type="entry name" value="CsrA"/>
    <property type="match status" value="1"/>
</dbReference>
<evidence type="ECO:0000256" key="2">
    <source>
        <dbReference type="ARBA" id="ARBA00022491"/>
    </source>
</evidence>
<proteinExistence type="inferred from homology"/>
<dbReference type="NCBIfam" id="NF002469">
    <property type="entry name" value="PRK01712.1"/>
    <property type="match status" value="1"/>
</dbReference>
<dbReference type="GO" id="GO:0048027">
    <property type="term" value="F:mRNA 5'-UTR binding"/>
    <property type="evidence" value="ECO:0007669"/>
    <property type="project" value="UniProtKB-UniRule"/>
</dbReference>
<accession>A0A518CQL0</accession>
<keyword evidence="5" id="KW-1005">Bacterial flagellum biogenesis</keyword>
<evidence type="ECO:0000256" key="3">
    <source>
        <dbReference type="ARBA" id="ARBA00022845"/>
    </source>
</evidence>
<dbReference type="GO" id="GO:0006402">
    <property type="term" value="P:mRNA catabolic process"/>
    <property type="evidence" value="ECO:0007669"/>
    <property type="project" value="InterPro"/>
</dbReference>
<sequence length="70" mass="7847">MLVLSRQRDESIYIGDDIILTIVDIRGDKVRLGIKAPNSVPVHREEVYEAIKKEAEAKEAMLTPQAKITA</sequence>
<protein>
    <recommendedName>
        <fullName evidence="5">Translational regulator CsrA</fullName>
    </recommendedName>
</protein>
<dbReference type="Proteomes" id="UP000317178">
    <property type="component" value="Chromosome"/>
</dbReference>
<keyword evidence="1 5" id="KW-0963">Cytoplasm</keyword>
<dbReference type="KEGG" id="plon:Pla110_32530"/>
<dbReference type="GO" id="GO:0005829">
    <property type="term" value="C:cytosol"/>
    <property type="evidence" value="ECO:0007669"/>
    <property type="project" value="TreeGrafter"/>
</dbReference>
<comment type="function">
    <text evidence="5">A translational regulator that binds mRNA to regulate translation initiation and/or mRNA stability. Usually binds in the 5'-UTR at or near the Shine-Dalgarno sequence preventing ribosome-binding, thus repressing translation. Its main target seems to be the major flagellin gene, while its function is anatagonized by FliW.</text>
</comment>
<evidence type="ECO:0000256" key="5">
    <source>
        <dbReference type="HAMAP-Rule" id="MF_00167"/>
    </source>
</evidence>
<evidence type="ECO:0000256" key="4">
    <source>
        <dbReference type="ARBA" id="ARBA00022884"/>
    </source>
</evidence>
<dbReference type="InterPro" id="IPR003751">
    <property type="entry name" value="CsrA"/>
</dbReference>
<evidence type="ECO:0000256" key="1">
    <source>
        <dbReference type="ARBA" id="ARBA00022490"/>
    </source>
</evidence>
<keyword evidence="3 5" id="KW-0810">Translation regulation</keyword>
<comment type="subunit">
    <text evidence="5">Homodimer; the beta-strands of each monomer intercalate to form a hydrophobic core, while the alpha-helices form wings that extend away from the core.</text>
</comment>
<dbReference type="FunFam" id="2.60.40.4380:FF:000002">
    <property type="entry name" value="Translational regulator CsrA"/>
    <property type="match status" value="1"/>
</dbReference>
<dbReference type="SUPFAM" id="SSF117130">
    <property type="entry name" value="CsrA-like"/>
    <property type="match status" value="1"/>
</dbReference>
<dbReference type="GO" id="GO:0045947">
    <property type="term" value="P:negative regulation of translational initiation"/>
    <property type="evidence" value="ECO:0007669"/>
    <property type="project" value="UniProtKB-UniRule"/>
</dbReference>
<dbReference type="NCBIfam" id="TIGR00202">
    <property type="entry name" value="csrA"/>
    <property type="match status" value="1"/>
</dbReference>
<reference evidence="6 7" key="1">
    <citation type="submission" date="2019-02" db="EMBL/GenBank/DDBJ databases">
        <title>Deep-cultivation of Planctomycetes and their phenomic and genomic characterization uncovers novel biology.</title>
        <authorList>
            <person name="Wiegand S."/>
            <person name="Jogler M."/>
            <person name="Boedeker C."/>
            <person name="Pinto D."/>
            <person name="Vollmers J."/>
            <person name="Rivas-Marin E."/>
            <person name="Kohn T."/>
            <person name="Peeters S.H."/>
            <person name="Heuer A."/>
            <person name="Rast P."/>
            <person name="Oberbeckmann S."/>
            <person name="Bunk B."/>
            <person name="Jeske O."/>
            <person name="Meyerdierks A."/>
            <person name="Storesund J.E."/>
            <person name="Kallscheuer N."/>
            <person name="Luecker S."/>
            <person name="Lage O.M."/>
            <person name="Pohl T."/>
            <person name="Merkel B.J."/>
            <person name="Hornburger P."/>
            <person name="Mueller R.-W."/>
            <person name="Bruemmer F."/>
            <person name="Labrenz M."/>
            <person name="Spormann A.M."/>
            <person name="Op den Camp H."/>
            <person name="Overmann J."/>
            <person name="Amann R."/>
            <person name="Jetten M.S.M."/>
            <person name="Mascher T."/>
            <person name="Medema M.H."/>
            <person name="Devos D.P."/>
            <person name="Kaster A.-K."/>
            <person name="Ovreas L."/>
            <person name="Rohde M."/>
            <person name="Galperin M.Y."/>
            <person name="Jogler C."/>
        </authorList>
    </citation>
    <scope>NUCLEOTIDE SEQUENCE [LARGE SCALE GENOMIC DNA]</scope>
    <source>
        <strain evidence="6 7">Pla110</strain>
    </source>
</reference>
<dbReference type="InterPro" id="IPR036107">
    <property type="entry name" value="CsrA_sf"/>
</dbReference>
<dbReference type="HAMAP" id="MF_00167">
    <property type="entry name" value="CsrA"/>
    <property type="match status" value="1"/>
</dbReference>